<proteinExistence type="predicted"/>
<sequence>MAAVPSAHSAPDSSRGSDRQTQRIDRSTLRSAIRTDFRESQLAHRFALVGVIIWLSYEWGPGNETVTPWALAKIISVNSNAIVIPITAAVGFAFTTLQQLASGFTALAGFSMFDRTSNAAWQLLSKRSTDTPGAWQRLGFGARCALVFGLGTTAVALIQIMSTGQTGVRRHSSVIRQSAFLCGAIVGLIGAIVASLAYIGRRVDALASETEWMLRVFGNPLFWLALLVIGAAWRPLQRAFSINAE</sequence>
<feature type="transmembrane region" description="Helical" evidence="2">
    <location>
        <begin position="179"/>
        <end position="200"/>
    </location>
</feature>
<dbReference type="EMBL" id="CAEZXM010000138">
    <property type="protein sequence ID" value="CAB4692614.1"/>
    <property type="molecule type" value="Genomic_DNA"/>
</dbReference>
<protein>
    <submittedName>
        <fullName evidence="3">Unannotated protein</fullName>
    </submittedName>
</protein>
<keyword evidence="2" id="KW-0812">Transmembrane</keyword>
<feature type="compositionally biased region" description="Basic and acidic residues" evidence="1">
    <location>
        <begin position="15"/>
        <end position="26"/>
    </location>
</feature>
<evidence type="ECO:0000256" key="1">
    <source>
        <dbReference type="SAM" id="MobiDB-lite"/>
    </source>
</evidence>
<feature type="region of interest" description="Disordered" evidence="1">
    <location>
        <begin position="1"/>
        <end position="26"/>
    </location>
</feature>
<evidence type="ECO:0000256" key="2">
    <source>
        <dbReference type="SAM" id="Phobius"/>
    </source>
</evidence>
<organism evidence="3">
    <name type="scientific">freshwater metagenome</name>
    <dbReference type="NCBI Taxonomy" id="449393"/>
    <lineage>
        <taxon>unclassified sequences</taxon>
        <taxon>metagenomes</taxon>
        <taxon>ecological metagenomes</taxon>
    </lineage>
</organism>
<gene>
    <name evidence="3" type="ORF">UFOPK2366_00843</name>
</gene>
<feature type="transmembrane region" description="Helical" evidence="2">
    <location>
        <begin position="212"/>
        <end position="233"/>
    </location>
</feature>
<dbReference type="AlphaFoldDB" id="A0A6J6P8J2"/>
<name>A0A6J6P8J2_9ZZZZ</name>
<evidence type="ECO:0000313" key="3">
    <source>
        <dbReference type="EMBL" id="CAB4692614.1"/>
    </source>
</evidence>
<keyword evidence="2" id="KW-0472">Membrane</keyword>
<feature type="transmembrane region" description="Helical" evidence="2">
    <location>
        <begin position="140"/>
        <end position="158"/>
    </location>
</feature>
<accession>A0A6J6P8J2</accession>
<keyword evidence="2" id="KW-1133">Transmembrane helix</keyword>
<reference evidence="3" key="1">
    <citation type="submission" date="2020-05" db="EMBL/GenBank/DDBJ databases">
        <authorList>
            <person name="Chiriac C."/>
            <person name="Salcher M."/>
            <person name="Ghai R."/>
            <person name="Kavagutti S V."/>
        </authorList>
    </citation>
    <scope>NUCLEOTIDE SEQUENCE</scope>
</reference>